<comment type="caution">
    <text evidence="6">The sequence shown here is derived from an EMBL/GenBank/DDBJ whole genome shotgun (WGS) entry which is preliminary data.</text>
</comment>
<keyword evidence="2 4" id="KW-0863">Zinc-finger</keyword>
<keyword evidence="1 4" id="KW-0479">Metal-binding</keyword>
<dbReference type="GO" id="GO:0008270">
    <property type="term" value="F:zinc ion binding"/>
    <property type="evidence" value="ECO:0007669"/>
    <property type="project" value="UniProtKB-KW"/>
</dbReference>
<gene>
    <name evidence="6" type="ORF">POM88_003434</name>
</gene>
<dbReference type="PANTHER" id="PTHR36886:SF8">
    <property type="entry name" value="ZINC FINGER CCCH DOMAIN-CONTAINING PROTEIN 38"/>
    <property type="match status" value="1"/>
</dbReference>
<dbReference type="EMBL" id="JAUIZM010000001">
    <property type="protein sequence ID" value="KAK1403829.1"/>
    <property type="molecule type" value="Genomic_DNA"/>
</dbReference>
<proteinExistence type="predicted"/>
<dbReference type="InterPro" id="IPR000571">
    <property type="entry name" value="Znf_CCCH"/>
</dbReference>
<dbReference type="InterPro" id="IPR036855">
    <property type="entry name" value="Znf_CCCH_sf"/>
</dbReference>
<dbReference type="SMART" id="SM00356">
    <property type="entry name" value="ZnF_C3H1"/>
    <property type="match status" value="1"/>
</dbReference>
<feature type="domain" description="C3H1-type" evidence="5">
    <location>
        <begin position="97"/>
        <end position="124"/>
    </location>
</feature>
<accession>A0AAD8JI23</accession>
<evidence type="ECO:0000259" key="5">
    <source>
        <dbReference type="PROSITE" id="PS50103"/>
    </source>
</evidence>
<dbReference type="InterPro" id="IPR052650">
    <property type="entry name" value="Zinc_finger_CCCH"/>
</dbReference>
<dbReference type="PANTHER" id="PTHR36886">
    <property type="entry name" value="PROTEIN FRIGIDA-ESSENTIAL 1"/>
    <property type="match status" value="1"/>
</dbReference>
<protein>
    <recommendedName>
        <fullName evidence="5">C3H1-type domain-containing protein</fullName>
    </recommendedName>
</protein>
<feature type="zinc finger region" description="C3H1-type" evidence="4">
    <location>
        <begin position="97"/>
        <end position="124"/>
    </location>
</feature>
<keyword evidence="7" id="KW-1185">Reference proteome</keyword>
<organism evidence="6 7">
    <name type="scientific">Heracleum sosnowskyi</name>
    <dbReference type="NCBI Taxonomy" id="360622"/>
    <lineage>
        <taxon>Eukaryota</taxon>
        <taxon>Viridiplantae</taxon>
        <taxon>Streptophyta</taxon>
        <taxon>Embryophyta</taxon>
        <taxon>Tracheophyta</taxon>
        <taxon>Spermatophyta</taxon>
        <taxon>Magnoliopsida</taxon>
        <taxon>eudicotyledons</taxon>
        <taxon>Gunneridae</taxon>
        <taxon>Pentapetalae</taxon>
        <taxon>asterids</taxon>
        <taxon>campanulids</taxon>
        <taxon>Apiales</taxon>
        <taxon>Apiaceae</taxon>
        <taxon>Apioideae</taxon>
        <taxon>apioid superclade</taxon>
        <taxon>Tordylieae</taxon>
        <taxon>Tordyliinae</taxon>
        <taxon>Heracleum</taxon>
    </lineage>
</organism>
<dbReference type="PROSITE" id="PS50103">
    <property type="entry name" value="ZF_C3H1"/>
    <property type="match status" value="1"/>
</dbReference>
<name>A0AAD8JI23_9APIA</name>
<evidence type="ECO:0000256" key="4">
    <source>
        <dbReference type="PROSITE-ProRule" id="PRU00723"/>
    </source>
</evidence>
<reference evidence="6" key="1">
    <citation type="submission" date="2023-02" db="EMBL/GenBank/DDBJ databases">
        <title>Genome of toxic invasive species Heracleum sosnowskyi carries increased number of genes despite the absence of recent whole-genome duplications.</title>
        <authorList>
            <person name="Schelkunov M."/>
            <person name="Shtratnikova V."/>
            <person name="Makarenko M."/>
            <person name="Klepikova A."/>
            <person name="Omelchenko D."/>
            <person name="Novikova G."/>
            <person name="Obukhova E."/>
            <person name="Bogdanov V."/>
            <person name="Penin A."/>
            <person name="Logacheva M."/>
        </authorList>
    </citation>
    <scope>NUCLEOTIDE SEQUENCE</scope>
    <source>
        <strain evidence="6">Hsosn_3</strain>
        <tissue evidence="6">Leaf</tissue>
    </source>
</reference>
<evidence type="ECO:0000256" key="3">
    <source>
        <dbReference type="ARBA" id="ARBA00022833"/>
    </source>
</evidence>
<sequence>MDDSQSPSARLNSCDPFDSMKKKYLEMAKKADQYLNSKMISFFALALTSLYWSINGNHNIIWMDLPASNGNGKRGKATNCGTTKYDLGENSRGINKARTSRPCKYFASGYCRRGNSCWFSHYYQKPYNFNDYKTYDHIKCKDSRVYTVSGREGLKWSGTVSGPDIAATSSSQYDPVTDSLDLIRSIVSEEEAETALKLELSLIGDLVGVGLHGTDCTDVELMAANVERHQSSEEEQFPDCTDEIQNSLKDEEMTEWEDESEVAITEGDGKADEREKITNGKSLHAFKFALTEFVKELLNPTWNEQKIDKETFKTIAKKVVKKVIFSVQSTHVPQTQEGINNYLAVSKLKISKLVQAYIEIVEKEKAKVA</sequence>
<reference evidence="6" key="2">
    <citation type="submission" date="2023-05" db="EMBL/GenBank/DDBJ databases">
        <authorList>
            <person name="Schelkunov M.I."/>
        </authorList>
    </citation>
    <scope>NUCLEOTIDE SEQUENCE</scope>
    <source>
        <strain evidence="6">Hsosn_3</strain>
        <tissue evidence="6">Leaf</tissue>
    </source>
</reference>
<evidence type="ECO:0000313" key="7">
    <source>
        <dbReference type="Proteomes" id="UP001237642"/>
    </source>
</evidence>
<keyword evidence="3 4" id="KW-0862">Zinc</keyword>
<evidence type="ECO:0000256" key="1">
    <source>
        <dbReference type="ARBA" id="ARBA00022723"/>
    </source>
</evidence>
<dbReference type="AlphaFoldDB" id="A0AAD8JI23"/>
<evidence type="ECO:0000256" key="2">
    <source>
        <dbReference type="ARBA" id="ARBA00022771"/>
    </source>
</evidence>
<evidence type="ECO:0000313" key="6">
    <source>
        <dbReference type="EMBL" id="KAK1403829.1"/>
    </source>
</evidence>
<dbReference type="Proteomes" id="UP001237642">
    <property type="component" value="Unassembled WGS sequence"/>
</dbReference>
<dbReference type="Gene3D" id="4.10.1000.10">
    <property type="entry name" value="Zinc finger, CCCH-type"/>
    <property type="match status" value="1"/>
</dbReference>
<dbReference type="SUPFAM" id="SSF90229">
    <property type="entry name" value="CCCH zinc finger"/>
    <property type="match status" value="1"/>
</dbReference>